<accession>A0A2X0QW24</accession>
<reference evidence="1" key="1">
    <citation type="submission" date="2018-05" db="EMBL/GenBank/DDBJ databases">
        <authorList>
            <person name="Lanie J.A."/>
            <person name="Ng W.-L."/>
            <person name="Kazmierczak K.M."/>
            <person name="Andrzejewski T.M."/>
            <person name="Davidsen T.M."/>
            <person name="Wayne K.J."/>
            <person name="Tettelin H."/>
            <person name="Glass J.I."/>
            <person name="Rusch D."/>
            <person name="Podicherti R."/>
            <person name="Tsui H.-C.T."/>
            <person name="Winkler M.E."/>
        </authorList>
    </citation>
    <scope>NUCLEOTIDE SEQUENCE</scope>
    <source>
        <strain evidence="1">KNB</strain>
    </source>
</reference>
<dbReference type="InterPro" id="IPR006311">
    <property type="entry name" value="TAT_signal"/>
</dbReference>
<sequence length="316" mass="33445">MMNEHRRSLMKGVLTGGTLLALGIPGITEAVVIRQPEPGKTRNCQLLLGNTAAGEGFSRGGYAACSAYTENSQGIIPTVRLKDEMLVNPRGVAEFLDISPNTRWIAVMDDASAAIFMELVRESRGHLLAYGSHAFVSDGAESGILRHVWRSASPAFSAGKMLASGLMESHHDFSIVENFLETPEMPGAVNSLSVPDFSAWGLGGKQDVHLYCSGMDPVDACKSVGWEAEDGREWVTRTAESSGAAGNQSDGPAAVELPRFRDWVEATGYATVAMALGMGSQADFCSSRAFVCGSGHSGTGNPALSGMHFVSLVIDV</sequence>
<evidence type="ECO:0000313" key="1">
    <source>
        <dbReference type="EMBL" id="SPS05798.1"/>
    </source>
</evidence>
<dbReference type="PROSITE" id="PS51318">
    <property type="entry name" value="TAT"/>
    <property type="match status" value="1"/>
</dbReference>
<dbReference type="AlphaFoldDB" id="A0A2X0QW24"/>
<proteinExistence type="predicted"/>
<organism evidence="1">
    <name type="scientific">Candidatus Nitrotoga fabula</name>
    <dbReference type="NCBI Taxonomy" id="2182327"/>
    <lineage>
        <taxon>Bacteria</taxon>
        <taxon>Pseudomonadati</taxon>
        <taxon>Pseudomonadota</taxon>
        <taxon>Betaproteobacteria</taxon>
        <taxon>Nitrosomonadales</taxon>
        <taxon>Gallionellaceae</taxon>
        <taxon>Candidatus Nitrotoga</taxon>
    </lineage>
</organism>
<name>A0A2X0QW24_9PROT</name>
<protein>
    <submittedName>
        <fullName evidence="1">Uncharacterized protein</fullName>
    </submittedName>
</protein>
<dbReference type="EMBL" id="LS423452">
    <property type="protein sequence ID" value="SPS05798.1"/>
    <property type="molecule type" value="Genomic_DNA"/>
</dbReference>
<gene>
    <name evidence="1" type="ORF">NITFAB_1388</name>
</gene>